<evidence type="ECO:0000256" key="1">
    <source>
        <dbReference type="SAM" id="MobiDB-lite"/>
    </source>
</evidence>
<keyword evidence="2" id="KW-1133">Transmembrane helix</keyword>
<keyword evidence="2" id="KW-0472">Membrane</keyword>
<dbReference type="AlphaFoldDB" id="A0A6C0CH49"/>
<feature type="domain" description="Minor capsid protein P11 C-terminal conserved region" evidence="3">
    <location>
        <begin position="136"/>
        <end position="213"/>
    </location>
</feature>
<evidence type="ECO:0000313" key="4">
    <source>
        <dbReference type="EMBL" id="QHT03009.1"/>
    </source>
</evidence>
<accession>A0A6C0CH49</accession>
<dbReference type="EMBL" id="MN739404">
    <property type="protein sequence ID" value="QHT03009.1"/>
    <property type="molecule type" value="Genomic_DNA"/>
</dbReference>
<feature type="region of interest" description="Disordered" evidence="1">
    <location>
        <begin position="111"/>
        <end position="130"/>
    </location>
</feature>
<keyword evidence="2" id="KW-0812">Transmembrane</keyword>
<sequence length="226" mass="24717">MSSNSSSSIVISFSIAILLLLTLLLLISYNSKCKMDNIERFENEVGGNDAFDSTNMFNLHQPPHLPSVADNANKLADTKKASDGEVMPNVRPVDPTDNYYGSYASNKGDSFEKFEDATQLPPQPTDTGAYLNRDRLTSDDLLPKDAANSKWAEINPAGSGDIRDQNFLTAGYHIGINTIGQSLRNANLQLRSEPPNPQVAVSPWLISTIEPDVRHVAFEIGSTPSY</sequence>
<dbReference type="Pfam" id="PF23983">
    <property type="entry name" value="P11_C"/>
    <property type="match status" value="1"/>
</dbReference>
<reference evidence="4" key="1">
    <citation type="journal article" date="2020" name="Nature">
        <title>Giant virus diversity and host interactions through global metagenomics.</title>
        <authorList>
            <person name="Schulz F."/>
            <person name="Roux S."/>
            <person name="Paez-Espino D."/>
            <person name="Jungbluth S."/>
            <person name="Walsh D.A."/>
            <person name="Denef V.J."/>
            <person name="McMahon K.D."/>
            <person name="Konstantinidis K.T."/>
            <person name="Eloe-Fadrosh E.A."/>
            <person name="Kyrpides N.C."/>
            <person name="Woyke T."/>
        </authorList>
    </citation>
    <scope>NUCLEOTIDE SEQUENCE</scope>
    <source>
        <strain evidence="4">GVMAG-M-3300020727-4</strain>
    </source>
</reference>
<feature type="region of interest" description="Disordered" evidence="1">
    <location>
        <begin position="78"/>
        <end position="99"/>
    </location>
</feature>
<feature type="transmembrane region" description="Helical" evidence="2">
    <location>
        <begin position="6"/>
        <end position="27"/>
    </location>
</feature>
<name>A0A6C0CH49_9ZZZZ</name>
<protein>
    <recommendedName>
        <fullName evidence="3">Minor capsid protein P11 C-terminal conserved region domain-containing protein</fullName>
    </recommendedName>
</protein>
<dbReference type="InterPro" id="IPR055730">
    <property type="entry name" value="P11_C"/>
</dbReference>
<proteinExistence type="predicted"/>
<evidence type="ECO:0000259" key="3">
    <source>
        <dbReference type="Pfam" id="PF23983"/>
    </source>
</evidence>
<organism evidence="4">
    <name type="scientific">viral metagenome</name>
    <dbReference type="NCBI Taxonomy" id="1070528"/>
    <lineage>
        <taxon>unclassified sequences</taxon>
        <taxon>metagenomes</taxon>
        <taxon>organismal metagenomes</taxon>
    </lineage>
</organism>
<evidence type="ECO:0000256" key="2">
    <source>
        <dbReference type="SAM" id="Phobius"/>
    </source>
</evidence>